<gene>
    <name evidence="2" type="ORF">EMPS_07370</name>
</gene>
<reference evidence="2" key="1">
    <citation type="submission" date="2021-11" db="EMBL/GenBank/DDBJ databases">
        <authorList>
            <person name="Herlambang A."/>
            <person name="Guo Y."/>
            <person name="Takashima Y."/>
            <person name="Nishizawa T."/>
        </authorList>
    </citation>
    <scope>NUCLEOTIDE SEQUENCE</scope>
    <source>
        <strain evidence="2">E1425</strain>
    </source>
</reference>
<feature type="compositionally biased region" description="Polar residues" evidence="1">
    <location>
        <begin position="91"/>
        <end position="112"/>
    </location>
</feature>
<feature type="compositionally biased region" description="Low complexity" evidence="1">
    <location>
        <begin position="113"/>
        <end position="126"/>
    </location>
</feature>
<protein>
    <submittedName>
        <fullName evidence="2">Uncharacterized protein</fullName>
    </submittedName>
</protein>
<organism evidence="2 3">
    <name type="scientific">Entomortierella parvispora</name>
    <dbReference type="NCBI Taxonomy" id="205924"/>
    <lineage>
        <taxon>Eukaryota</taxon>
        <taxon>Fungi</taxon>
        <taxon>Fungi incertae sedis</taxon>
        <taxon>Mucoromycota</taxon>
        <taxon>Mortierellomycotina</taxon>
        <taxon>Mortierellomycetes</taxon>
        <taxon>Mortierellales</taxon>
        <taxon>Mortierellaceae</taxon>
        <taxon>Entomortierella</taxon>
    </lineage>
</organism>
<feature type="region of interest" description="Disordered" evidence="1">
    <location>
        <begin position="178"/>
        <end position="225"/>
    </location>
</feature>
<evidence type="ECO:0000313" key="3">
    <source>
        <dbReference type="Proteomes" id="UP000827284"/>
    </source>
</evidence>
<dbReference type="Proteomes" id="UP000827284">
    <property type="component" value="Unassembled WGS sequence"/>
</dbReference>
<name>A0A9P3HE85_9FUNG</name>
<keyword evidence="3" id="KW-1185">Reference proteome</keyword>
<dbReference type="OrthoDB" id="2384808at2759"/>
<dbReference type="AlphaFoldDB" id="A0A9P3HE85"/>
<feature type="region of interest" description="Disordered" evidence="1">
    <location>
        <begin position="91"/>
        <end position="126"/>
    </location>
</feature>
<evidence type="ECO:0000256" key="1">
    <source>
        <dbReference type="SAM" id="MobiDB-lite"/>
    </source>
</evidence>
<comment type="caution">
    <text evidence="2">The sequence shown here is derived from an EMBL/GenBank/DDBJ whole genome shotgun (WGS) entry which is preliminary data.</text>
</comment>
<evidence type="ECO:0000313" key="2">
    <source>
        <dbReference type="EMBL" id="GJJ75012.1"/>
    </source>
</evidence>
<reference evidence="2" key="2">
    <citation type="journal article" date="2022" name="Microbiol. Resour. Announc.">
        <title>Whole-Genome Sequence of Entomortierella parvispora E1425, a Mucoromycotan Fungus Associated with Burkholderiaceae-Related Endosymbiotic Bacteria.</title>
        <authorList>
            <person name="Herlambang A."/>
            <person name="Guo Y."/>
            <person name="Takashima Y."/>
            <person name="Narisawa K."/>
            <person name="Ohta H."/>
            <person name="Nishizawa T."/>
        </authorList>
    </citation>
    <scope>NUCLEOTIDE SEQUENCE</scope>
    <source>
        <strain evidence="2">E1425</strain>
    </source>
</reference>
<feature type="compositionally biased region" description="Low complexity" evidence="1">
    <location>
        <begin position="197"/>
        <end position="218"/>
    </location>
</feature>
<sequence length="321" mass="34211">MSVYNSDSGLFTPDSEMTMNEIMLTSTSGTALPTIPESPCEEESDFDFDEPEMMNAFFNATATSSTARSKTTPTTAKSHHRLSLNLAFLSPNTANRPDNNSNKLSASCTTGVSSPMSSSPPSATYSCPSFASSTASSVASSPGGVMGGACACSPAALSPILNPFQWTTDLRQYIITDIGPQPSNSRQIPTLVRSHVQQQKEQSQQAQSPLSPSPSHQMQRQRSNSRIQAVAITTLAANSALGSGMSSSFSNFKALDGDHCLDEEVEDEHDSSFSSGGFYGRKFGVGMMDRFPMLTSKEVGSTMSETAIEDSDMTVDQEFSS</sequence>
<dbReference type="EMBL" id="BQFW01000010">
    <property type="protein sequence ID" value="GJJ75012.1"/>
    <property type="molecule type" value="Genomic_DNA"/>
</dbReference>
<proteinExistence type="predicted"/>
<accession>A0A9P3HE85</accession>